<dbReference type="InterPro" id="IPR036844">
    <property type="entry name" value="Hint_dom_sf"/>
</dbReference>
<feature type="region of interest" description="Disordered" evidence="1">
    <location>
        <begin position="183"/>
        <end position="204"/>
    </location>
</feature>
<dbReference type="InterPro" id="IPR030934">
    <property type="entry name" value="Intein_C"/>
</dbReference>
<evidence type="ECO:0000256" key="1">
    <source>
        <dbReference type="SAM" id="MobiDB-lite"/>
    </source>
</evidence>
<organism evidence="3 4">
    <name type="scientific">Streptomyces violaceoruber</name>
    <dbReference type="NCBI Taxonomy" id="1935"/>
    <lineage>
        <taxon>Bacteria</taxon>
        <taxon>Bacillati</taxon>
        <taxon>Actinomycetota</taxon>
        <taxon>Actinomycetes</taxon>
        <taxon>Kitasatosporales</taxon>
        <taxon>Streptomycetaceae</taxon>
        <taxon>Streptomyces</taxon>
        <taxon>Streptomyces violaceoruber group</taxon>
    </lineage>
</organism>
<feature type="region of interest" description="Disordered" evidence="1">
    <location>
        <begin position="243"/>
        <end position="280"/>
    </location>
</feature>
<dbReference type="STRING" id="1935.B1H20_22720"/>
<evidence type="ECO:0000313" key="4">
    <source>
        <dbReference type="Proteomes" id="UP000192445"/>
    </source>
</evidence>
<dbReference type="CDD" id="cd00081">
    <property type="entry name" value="Hint"/>
    <property type="match status" value="1"/>
</dbReference>
<dbReference type="RefSeq" id="WP_053606542.1">
    <property type="nucleotide sequence ID" value="NZ_CP020570.1"/>
</dbReference>
<dbReference type="SUPFAM" id="SSF51294">
    <property type="entry name" value="Hedgehog/intein (Hint) domain"/>
    <property type="match status" value="1"/>
</dbReference>
<proteinExistence type="predicted"/>
<dbReference type="Gene3D" id="2.170.16.10">
    <property type="entry name" value="Hedgehog/Intein (Hint) domain"/>
    <property type="match status" value="1"/>
</dbReference>
<dbReference type="EMBL" id="CP020570">
    <property type="protein sequence ID" value="ARF63878.1"/>
    <property type="molecule type" value="Genomic_DNA"/>
</dbReference>
<feature type="domain" description="Hint" evidence="2">
    <location>
        <begin position="37"/>
        <end position="142"/>
    </location>
</feature>
<evidence type="ECO:0000313" key="3">
    <source>
        <dbReference type="EMBL" id="ARF63878.1"/>
    </source>
</evidence>
<dbReference type="KEGG" id="svu:B1H20_22720"/>
<dbReference type="InterPro" id="IPR003587">
    <property type="entry name" value="Hint_dom_N"/>
</dbReference>
<feature type="compositionally biased region" description="Basic and acidic residues" evidence="1">
    <location>
        <begin position="268"/>
        <end position="280"/>
    </location>
</feature>
<dbReference type="Pfam" id="PF07591">
    <property type="entry name" value="PT-HINT"/>
    <property type="match status" value="1"/>
</dbReference>
<sequence length="280" mass="30196">MAAKAAKYGEKIEKASDTVDRVETAVECSRLAADAVGNSFLAGTDVVMADGTRRPIEKVKAGDEVRATDPTTGRTSTQEVTATITGEGYKQLVRLALDTDGDRGDATEILTATAGHPFWVPSLKEWRTADELEPGQWLETGSGTRVQIEAVSAWTQRAAVYNLTVDTAHTYYVAAGSTPVLVHNSGRGRKPGQRPNYDAEGPHTTFVRHGGTGQIKKYAEWAPQSNPRNPAPFELVKRFDLEGPAHTNADGTRVDTPHINMPNGGDARAPEEWEKPLGCS</sequence>
<evidence type="ECO:0000259" key="2">
    <source>
        <dbReference type="SMART" id="SM00306"/>
    </source>
</evidence>
<dbReference type="PROSITE" id="PS50818">
    <property type="entry name" value="INTEIN_C_TER"/>
    <property type="match status" value="1"/>
</dbReference>
<dbReference type="NCBIfam" id="TIGR01443">
    <property type="entry name" value="intein_Cterm"/>
    <property type="match status" value="1"/>
</dbReference>
<reference evidence="3 4" key="1">
    <citation type="submission" date="2017-03" db="EMBL/GenBank/DDBJ databases">
        <title>Complete Genome Sequence of a natural compounds producer, Streptomyces violaceus S21.</title>
        <authorList>
            <person name="Zhong C."/>
            <person name="Zhao Z."/>
            <person name="Fu J."/>
            <person name="Zong G."/>
            <person name="Qin R."/>
            <person name="Cao G."/>
        </authorList>
    </citation>
    <scope>NUCLEOTIDE SEQUENCE [LARGE SCALE GENOMIC DNA]</scope>
    <source>
        <strain evidence="3 4">S21</strain>
    </source>
</reference>
<dbReference type="Proteomes" id="UP000192445">
    <property type="component" value="Chromosome"/>
</dbReference>
<dbReference type="OrthoDB" id="582519at2"/>
<gene>
    <name evidence="3" type="ORF">B1H20_22720</name>
</gene>
<protein>
    <recommendedName>
        <fullName evidence="2">Hint domain-containing protein</fullName>
    </recommendedName>
</protein>
<name>A0A1V0UG00_STRVN</name>
<accession>A0A1V0UG00</accession>
<dbReference type="AlphaFoldDB" id="A0A1V0UG00"/>
<dbReference type="SMART" id="SM00306">
    <property type="entry name" value="HintN"/>
    <property type="match status" value="1"/>
</dbReference>